<evidence type="ECO:0000256" key="4">
    <source>
        <dbReference type="SAM" id="Phobius"/>
    </source>
</evidence>
<evidence type="ECO:0000313" key="6">
    <source>
        <dbReference type="Proteomes" id="UP000054107"/>
    </source>
</evidence>
<dbReference type="AlphaFoldDB" id="A0A0B7N8X6"/>
<dbReference type="SFLD" id="SFLDS00005">
    <property type="entry name" value="Isoprenoid_Synthase_Type_I"/>
    <property type="match status" value="1"/>
</dbReference>
<dbReference type="EMBL" id="LN730585">
    <property type="protein sequence ID" value="CEP13894.1"/>
    <property type="molecule type" value="Genomic_DNA"/>
</dbReference>
<dbReference type="GO" id="GO:0016117">
    <property type="term" value="P:carotenoid biosynthetic process"/>
    <property type="evidence" value="ECO:0007669"/>
    <property type="project" value="UniProtKB-KW"/>
</dbReference>
<evidence type="ECO:0000313" key="5">
    <source>
        <dbReference type="EMBL" id="CEP13894.1"/>
    </source>
</evidence>
<dbReference type="Gene3D" id="1.10.600.10">
    <property type="entry name" value="Farnesyl Diphosphate Synthase"/>
    <property type="match status" value="1"/>
</dbReference>
<feature type="transmembrane region" description="Helical" evidence="4">
    <location>
        <begin position="90"/>
        <end position="108"/>
    </location>
</feature>
<dbReference type="OrthoDB" id="6600518at2759"/>
<dbReference type="InterPro" id="IPR044843">
    <property type="entry name" value="Trans_IPPS_bact-type"/>
</dbReference>
<evidence type="ECO:0000256" key="3">
    <source>
        <dbReference type="ARBA" id="ARBA00022746"/>
    </source>
</evidence>
<keyword evidence="4" id="KW-0472">Membrane</keyword>
<dbReference type="STRING" id="35722.A0A0B7N8X6"/>
<feature type="transmembrane region" description="Helical" evidence="4">
    <location>
        <begin position="128"/>
        <end position="147"/>
    </location>
</feature>
<dbReference type="EC" id="2.5.1.32" evidence="2"/>
<keyword evidence="6" id="KW-1185">Reference proteome</keyword>
<keyword evidence="4" id="KW-0812">Transmembrane</keyword>
<dbReference type="SFLD" id="SFLDG01018">
    <property type="entry name" value="Squalene/Phytoene_Synthase_Lik"/>
    <property type="match status" value="1"/>
</dbReference>
<dbReference type="InterPro" id="IPR008949">
    <property type="entry name" value="Isoprenoid_synthase_dom_sf"/>
</dbReference>
<organism evidence="5 6">
    <name type="scientific">Parasitella parasitica</name>
    <dbReference type="NCBI Taxonomy" id="35722"/>
    <lineage>
        <taxon>Eukaryota</taxon>
        <taxon>Fungi</taxon>
        <taxon>Fungi incertae sedis</taxon>
        <taxon>Mucoromycota</taxon>
        <taxon>Mucoromycotina</taxon>
        <taxon>Mucoromycetes</taxon>
        <taxon>Mucorales</taxon>
        <taxon>Mucorineae</taxon>
        <taxon>Mucoraceae</taxon>
        <taxon>Parasitella</taxon>
    </lineage>
</organism>
<name>A0A0B7N8X6_9FUNG</name>
<accession>A0A0B7N8X6</accession>
<keyword evidence="3" id="KW-0125">Carotenoid biosynthesis</keyword>
<dbReference type="InterPro" id="IPR002060">
    <property type="entry name" value="Squ/phyt_synthse"/>
</dbReference>
<proteinExistence type="predicted"/>
<dbReference type="PANTHER" id="PTHR31480">
    <property type="entry name" value="BIFUNCTIONAL LYCOPENE CYCLASE/PHYTOENE SYNTHASE"/>
    <property type="match status" value="1"/>
</dbReference>
<evidence type="ECO:0000256" key="1">
    <source>
        <dbReference type="ARBA" id="ARBA00001805"/>
    </source>
</evidence>
<sequence>MAYIYYSLAVLLVIFCIYRPFITKLDKAKYSALGGVSFFAPFVIDYNNKAAATASLYNNNANNMTSILNLVQLNSAVATSLTAPPLFSDALVLFMLTAFIVSLCGLLTRWQFPVTFIKPCSSALVSNFVRHGLSISLILLAIIDQYVSRQSASFALTIIGLLWYIAGPYFVRRAKVIAVTSIISTLLGYFVCRTAYTHSSLYAVSVLDCALFVLVVVLSCSTLDYLDTILNTFPHLIQKDKSKQAALQDQSSLSYWIAIIRLVSSMPNESDLHASPIDDLETAIRVLGPASRSWKTMAALFPINLRQDLCLLYAFFRTADDLVDDAPTRKQCEQNLITIRRFLREVFFPKQTTKSYDNLHDLTLPGHINWDHYATLLPNQDVLAIFRNFARISHYLCPRAMSELTDAWEHDLRGEPVKKQKDLLNYAALISGTFGELCTCAIMYKTGRGNWGKLKNNSVRNDYVLSRARATGQCLQLINIARDVVADSLVGRCYVPLQYMPYPSLDMYHILKVARTPLLVGEHTLKSFSIRILGLADQISDKAQKGIDGLPEEVQDSIRAAFEIYMAIGPTLINAPGFPLRAKVSKRQQQWIALRCIYGFRGSVARAVATKFSEAVSVYSRAFARLSNARKAAPRAIASAI</sequence>
<dbReference type="Pfam" id="PF00494">
    <property type="entry name" value="SQS_PSY"/>
    <property type="match status" value="1"/>
</dbReference>
<dbReference type="GO" id="GO:0004311">
    <property type="term" value="F:geranylgeranyl diphosphate synthase activity"/>
    <property type="evidence" value="ECO:0007669"/>
    <property type="project" value="InterPro"/>
</dbReference>
<keyword evidence="4" id="KW-1133">Transmembrane helix</keyword>
<feature type="transmembrane region" description="Helical" evidence="4">
    <location>
        <begin position="5"/>
        <end position="22"/>
    </location>
</feature>
<dbReference type="SFLD" id="SFLDG01212">
    <property type="entry name" value="Phytoene_synthase_like"/>
    <property type="match status" value="1"/>
</dbReference>
<evidence type="ECO:0000256" key="2">
    <source>
        <dbReference type="ARBA" id="ARBA00012396"/>
    </source>
</evidence>
<protein>
    <recommendedName>
        <fullName evidence="2">15-cis-phytoene synthase</fullName>
        <ecNumber evidence="2">2.5.1.32</ecNumber>
    </recommendedName>
</protein>
<dbReference type="SUPFAM" id="SSF48576">
    <property type="entry name" value="Terpenoid synthases"/>
    <property type="match status" value="1"/>
</dbReference>
<comment type="catalytic activity">
    <reaction evidence="1">
        <text>2 (2E,6E,10E)-geranylgeranyl diphosphate = 15-cis-phytoene + 2 diphosphate</text>
        <dbReference type="Rhea" id="RHEA:34475"/>
        <dbReference type="ChEBI" id="CHEBI:27787"/>
        <dbReference type="ChEBI" id="CHEBI:33019"/>
        <dbReference type="ChEBI" id="CHEBI:58756"/>
        <dbReference type="EC" id="2.5.1.32"/>
    </reaction>
</comment>
<feature type="transmembrane region" description="Helical" evidence="4">
    <location>
        <begin position="202"/>
        <end position="226"/>
    </location>
</feature>
<gene>
    <name evidence="5" type="primary">PARPA_08030.1 scaffold 31147</name>
</gene>
<reference evidence="5 6" key="1">
    <citation type="submission" date="2014-09" db="EMBL/GenBank/DDBJ databases">
        <authorList>
            <person name="Ellenberger Sabrina"/>
        </authorList>
    </citation>
    <scope>NUCLEOTIDE SEQUENCE [LARGE SCALE GENOMIC DNA]</scope>
    <source>
        <strain evidence="5 6">CBS 412.66</strain>
    </source>
</reference>
<feature type="transmembrane region" description="Helical" evidence="4">
    <location>
        <begin position="153"/>
        <end position="171"/>
    </location>
</feature>
<dbReference type="Proteomes" id="UP000054107">
    <property type="component" value="Unassembled WGS sequence"/>
</dbReference>